<dbReference type="KEGG" id="vg:15613731"/>
<organism evidence="1 2">
    <name type="scientific">Mythimna separata entomopoxvirus 'L'</name>
    <dbReference type="NCBI Taxonomy" id="1293572"/>
    <lineage>
        <taxon>Viruses</taxon>
        <taxon>Varidnaviria</taxon>
        <taxon>Bamfordvirae</taxon>
        <taxon>Nucleocytoviricota</taxon>
        <taxon>Pokkesviricetes</taxon>
        <taxon>Chitovirales</taxon>
        <taxon>Poxviridae</taxon>
        <taxon>Entomopoxvirinae</taxon>
        <taxon>Betaentomopoxvirus</taxon>
        <taxon>Betaentomopoxvirus mseparata</taxon>
        <taxon>Mythimna separata entomopoxvirus</taxon>
    </lineage>
</organism>
<name>A0A916P1F8_9POXV</name>
<proteinExistence type="predicted"/>
<evidence type="ECO:0000313" key="2">
    <source>
        <dbReference type="Proteomes" id="UP000792671"/>
    </source>
</evidence>
<dbReference type="GeneID" id="15613731"/>
<accession>A0A916P1F8</accession>
<dbReference type="Proteomes" id="UP000792671">
    <property type="component" value="Genome"/>
</dbReference>
<evidence type="ECO:0000313" key="1">
    <source>
        <dbReference type="EMBL" id="CCU56307.1"/>
    </source>
</evidence>
<sequence>MSESKEFNTILMPSIGLNIGNIDPKFRTLYDQILLRQDNGALIIALVPNSEFFRKYKIEDSEILNQLKIPNYPQILSCHLEKEN</sequence>
<dbReference type="EMBL" id="HF679134">
    <property type="protein sequence ID" value="CCU56307.1"/>
    <property type="molecule type" value="Genomic_DNA"/>
</dbReference>
<dbReference type="RefSeq" id="YP_008003626.1">
    <property type="nucleotide sequence ID" value="NC_021246.1"/>
</dbReference>
<protein>
    <submittedName>
        <fullName evidence="1">Uncharacterized protein</fullName>
    </submittedName>
</protein>
<gene>
    <name evidence="1" type="ORF">MYSEV_109</name>
</gene>
<reference evidence="1 2" key="1">
    <citation type="journal article" date="2013" name="J. Virol.">
        <title>New Insights into the Evolution of Entomopoxvirinae from the Complete Genome Sequences of Four Entomopoxviruses Infecting Adoxophyes honmai, Choristoneura biennis, Choristoneura rosaceana, and Mythimna separata.</title>
        <authorList>
            <person name="Theze J."/>
            <person name="Takatsuka J."/>
            <person name="Li Z."/>
            <person name="Gallais J."/>
            <person name="Doucet D."/>
            <person name="Arif B."/>
            <person name="Nakai M."/>
            <person name="Herniou E.A."/>
        </authorList>
    </citation>
    <scope>NUCLEOTIDE SEQUENCE [LARGE SCALE GENOMIC DNA]</scope>
</reference>
<keyword evidence="2" id="KW-1185">Reference proteome</keyword>